<feature type="transmembrane region" description="Helical" evidence="6">
    <location>
        <begin position="76"/>
        <end position="94"/>
    </location>
</feature>
<evidence type="ECO:0000313" key="9">
    <source>
        <dbReference type="Proteomes" id="UP001303046"/>
    </source>
</evidence>
<accession>A0ABR1C6X7</accession>
<evidence type="ECO:0000256" key="1">
    <source>
        <dbReference type="ARBA" id="ARBA00009269"/>
    </source>
</evidence>
<name>A0ABR1C6X7_NECAM</name>
<dbReference type="HAMAP" id="MF_00573">
    <property type="entry name" value="Ribosomal_eL33"/>
    <property type="match status" value="1"/>
</dbReference>
<reference evidence="8 9" key="1">
    <citation type="submission" date="2023-08" db="EMBL/GenBank/DDBJ databases">
        <title>A Necator americanus chromosomal reference genome.</title>
        <authorList>
            <person name="Ilik V."/>
            <person name="Petrzelkova K.J."/>
            <person name="Pardy F."/>
            <person name="Fuh T."/>
            <person name="Niatou-Singa F.S."/>
            <person name="Gouil Q."/>
            <person name="Baker L."/>
            <person name="Ritchie M.E."/>
            <person name="Jex A.R."/>
            <person name="Gazzola D."/>
            <person name="Li H."/>
            <person name="Toshio Fujiwara R."/>
            <person name="Zhan B."/>
            <person name="Aroian R.V."/>
            <person name="Pafco B."/>
            <person name="Schwarz E.M."/>
        </authorList>
    </citation>
    <scope>NUCLEOTIDE SEQUENCE [LARGE SCALE GENOMIC DNA]</scope>
    <source>
        <strain evidence="8 9">Aroian</strain>
        <tissue evidence="8">Whole animal</tissue>
    </source>
</reference>
<evidence type="ECO:0000256" key="7">
    <source>
        <dbReference type="SAM" id="SignalP"/>
    </source>
</evidence>
<comment type="similarity">
    <text evidence="1">Belongs to the eukaryotic ribosomal protein eL33 family.</text>
</comment>
<dbReference type="InterPro" id="IPR001780">
    <property type="entry name" value="Ribosomal_eL33"/>
</dbReference>
<dbReference type="Gene3D" id="2.40.10.190">
    <property type="entry name" value="translation elongation factor selb, chain A, domain 4"/>
    <property type="match status" value="1"/>
</dbReference>
<keyword evidence="6" id="KW-0472">Membrane</keyword>
<evidence type="ECO:0000256" key="4">
    <source>
        <dbReference type="ARBA" id="ARBA00035228"/>
    </source>
</evidence>
<sequence length="561" mass="61197">MFNAVVLFTLFAFALQCVVVTGRLLIQETTENCNMASVQAEAMNSASPARLLAIYGGTTFLVYIETNGFVKSSSALLLSLPVAALSLLTLTTTMHPEQRFTTSASFGVLALSRYLLAGDSSWPLMMFGYLLVSAGNLIYCYSFSSQIRLWSTELTVAVSCYLAVLFYYCFADLLMSIPSLVLVLLAALASSCVTIVGAGSVCQYGHVGDIDSDQASYIRLAGSICQTVCGARTMNDTGPARLIGIYGGTCFLVYLETNGFTKSSSSMMFGIPLLALSFLSLTSPMQATARFSTAGAFAVLALSRYMLVSRSSWEYMVIGYALVAVGNMLYFYSFMSMIEEWSIALAMFGTMFYLTLAYHCFADLFVSIPFLVLLHACAFATSCFLVVAAGSACQYSLAPDYETIQASYMRLCGALANVTSNTIFLLSLFGRRVETIKVKMAEQPRKAGPGPAGRLYVKAVFTGYKRGLRTQSEHTALLKLDGVFNKKDAQFYIGKRAVYLYKAHNKTTKPGHAIPTRTRAIWGKITRVHGNSGVVRAKFHHNLPPNAMGNRIRVMLYPSNI</sequence>
<feature type="transmembrane region" description="Helical" evidence="6">
    <location>
        <begin position="124"/>
        <end position="144"/>
    </location>
</feature>
<keyword evidence="6" id="KW-0812">Transmembrane</keyword>
<feature type="signal peptide" evidence="7">
    <location>
        <begin position="1"/>
        <end position="22"/>
    </location>
</feature>
<feature type="transmembrane region" description="Helical" evidence="6">
    <location>
        <begin position="341"/>
        <end position="361"/>
    </location>
</feature>
<keyword evidence="6" id="KW-1133">Transmembrane helix</keyword>
<dbReference type="PANTHER" id="PTHR10902">
    <property type="entry name" value="60S RIBOSOMAL PROTEIN L35A"/>
    <property type="match status" value="1"/>
</dbReference>
<dbReference type="SUPFAM" id="SSF50447">
    <property type="entry name" value="Translation proteins"/>
    <property type="match status" value="1"/>
</dbReference>
<keyword evidence="9" id="KW-1185">Reference proteome</keyword>
<dbReference type="EMBL" id="JAVFWL010000002">
    <property type="protein sequence ID" value="KAK6733185.1"/>
    <property type="molecule type" value="Genomic_DNA"/>
</dbReference>
<dbReference type="InterPro" id="IPR038661">
    <property type="entry name" value="Ribosomal_eL33_sf"/>
</dbReference>
<feature type="transmembrane region" description="Helical" evidence="6">
    <location>
        <begin position="368"/>
        <end position="388"/>
    </location>
</feature>
<feature type="transmembrane region" description="Helical" evidence="6">
    <location>
        <begin position="238"/>
        <end position="255"/>
    </location>
</feature>
<gene>
    <name evidence="8" type="primary">Necator_chrII.g4923</name>
    <name evidence="8" type="ORF">RB195_017131</name>
</gene>
<feature type="transmembrane region" description="Helical" evidence="6">
    <location>
        <begin position="408"/>
        <end position="430"/>
    </location>
</feature>
<dbReference type="InterPro" id="IPR009000">
    <property type="entry name" value="Transl_B-barrel_sf"/>
</dbReference>
<keyword evidence="2" id="KW-0689">Ribosomal protein</keyword>
<proteinExistence type="inferred from homology"/>
<evidence type="ECO:0000313" key="8">
    <source>
        <dbReference type="EMBL" id="KAK6733185.1"/>
    </source>
</evidence>
<dbReference type="PROSITE" id="PS01105">
    <property type="entry name" value="RIBOSOMAL_L35AE"/>
    <property type="match status" value="1"/>
</dbReference>
<feature type="transmembrane region" description="Helical" evidence="6">
    <location>
        <begin position="150"/>
        <end position="170"/>
    </location>
</feature>
<comment type="caution">
    <text evidence="8">The sequence shown here is derived from an EMBL/GenBank/DDBJ whole genome shotgun (WGS) entry which is preliminary data.</text>
</comment>
<feature type="chain" id="PRO_5047285313" description="Large ribosomal subunit protein eL33" evidence="7">
    <location>
        <begin position="23"/>
        <end position="561"/>
    </location>
</feature>
<organism evidence="8 9">
    <name type="scientific">Necator americanus</name>
    <name type="common">Human hookworm</name>
    <dbReference type="NCBI Taxonomy" id="51031"/>
    <lineage>
        <taxon>Eukaryota</taxon>
        <taxon>Metazoa</taxon>
        <taxon>Ecdysozoa</taxon>
        <taxon>Nematoda</taxon>
        <taxon>Chromadorea</taxon>
        <taxon>Rhabditida</taxon>
        <taxon>Rhabditina</taxon>
        <taxon>Rhabditomorpha</taxon>
        <taxon>Strongyloidea</taxon>
        <taxon>Ancylostomatidae</taxon>
        <taxon>Bunostominae</taxon>
        <taxon>Necator</taxon>
    </lineage>
</organism>
<evidence type="ECO:0000256" key="5">
    <source>
        <dbReference type="ARBA" id="ARBA00035530"/>
    </source>
</evidence>
<dbReference type="Pfam" id="PF01247">
    <property type="entry name" value="Ribosomal_L35Ae"/>
    <property type="match status" value="1"/>
</dbReference>
<feature type="transmembrane region" description="Helical" evidence="6">
    <location>
        <begin position="291"/>
        <end position="308"/>
    </location>
</feature>
<keyword evidence="7" id="KW-0732">Signal</keyword>
<evidence type="ECO:0000256" key="3">
    <source>
        <dbReference type="ARBA" id="ARBA00023274"/>
    </source>
</evidence>
<dbReference type="InterPro" id="IPR018266">
    <property type="entry name" value="Ribosomal_eL33_CS"/>
</dbReference>
<evidence type="ECO:0000256" key="2">
    <source>
        <dbReference type="ARBA" id="ARBA00022980"/>
    </source>
</evidence>
<evidence type="ECO:0000256" key="6">
    <source>
        <dbReference type="SAM" id="Phobius"/>
    </source>
</evidence>
<protein>
    <recommendedName>
        <fullName evidence="4">Large ribosomal subunit protein eL33</fullName>
    </recommendedName>
    <alternativeName>
        <fullName evidence="5">60S ribosomal protein L35a</fullName>
    </alternativeName>
</protein>
<dbReference type="Proteomes" id="UP001303046">
    <property type="component" value="Unassembled WGS sequence"/>
</dbReference>
<feature type="transmembrane region" description="Helical" evidence="6">
    <location>
        <begin position="315"/>
        <end position="335"/>
    </location>
</feature>
<keyword evidence="3" id="KW-0687">Ribonucleoprotein</keyword>
<feature type="transmembrane region" description="Helical" evidence="6">
    <location>
        <begin position="177"/>
        <end position="198"/>
    </location>
</feature>